<dbReference type="RefSeq" id="WP_173532827.1">
    <property type="nucleotide sequence ID" value="NZ_CP054143.1"/>
</dbReference>
<keyword evidence="2" id="KW-1185">Reference proteome</keyword>
<organism evidence="1 2">
    <name type="scientific">Deefgea piscis</name>
    <dbReference type="NCBI Taxonomy" id="2739061"/>
    <lineage>
        <taxon>Bacteria</taxon>
        <taxon>Pseudomonadati</taxon>
        <taxon>Pseudomonadota</taxon>
        <taxon>Betaproteobacteria</taxon>
        <taxon>Neisseriales</taxon>
        <taxon>Chitinibacteraceae</taxon>
        <taxon>Deefgea</taxon>
    </lineage>
</organism>
<reference evidence="1 2" key="1">
    <citation type="submission" date="2020-05" db="EMBL/GenBank/DDBJ databases">
        <title>Complete genome sequence of Deefgea sp. D17.</title>
        <authorList>
            <person name="Bae J.-W."/>
            <person name="Han J.E."/>
        </authorList>
    </citation>
    <scope>NUCLEOTIDE SEQUENCE [LARGE SCALE GENOMIC DNA]</scope>
    <source>
        <strain evidence="1 2">D17</strain>
    </source>
</reference>
<evidence type="ECO:0000313" key="2">
    <source>
        <dbReference type="Proteomes" id="UP000504844"/>
    </source>
</evidence>
<evidence type="ECO:0000313" key="1">
    <source>
        <dbReference type="EMBL" id="QKJ66323.1"/>
    </source>
</evidence>
<name>A0A6M8SMI5_9NEIS</name>
<dbReference type="KEGG" id="dee:HQN60_06180"/>
<sequence>MIFEDNSIRIDYDGSGEKIKAHQMNAKLVADSISAMNFIIDESYKEIRKIYHAELDAEVFIDGGFGEGSLWWLLRILGQGENVQGNLSFQSVFKKITQALNKVIEIMKKISPNKTEIVITQQEEGNYTIEVDGKSVVLDELEAAILSNKKIRASISDLVRPLLEEGIDTLNISPSHYENSAIKINKEERDSLLIERQYKTLLDEGTVTGKYYIETLSYNKKSRWKIIPKDEPRNGFNVSIIDEIFLASVAANREKFAKDDLLDLQLHWKKEKTSFSGKIKTTYTVTTVFDHISVDTSLQEELL</sequence>
<accession>A0A6M8SMI5</accession>
<gene>
    <name evidence="1" type="ORF">HQN60_06180</name>
</gene>
<protein>
    <submittedName>
        <fullName evidence="1">Uncharacterized protein</fullName>
    </submittedName>
</protein>
<dbReference type="AlphaFoldDB" id="A0A6M8SMI5"/>
<proteinExistence type="predicted"/>
<dbReference type="EMBL" id="CP054143">
    <property type="protein sequence ID" value="QKJ66323.1"/>
    <property type="molecule type" value="Genomic_DNA"/>
</dbReference>
<dbReference type="Proteomes" id="UP000504844">
    <property type="component" value="Chromosome"/>
</dbReference>